<accession>A0ABT3RBQ5</accession>
<dbReference type="InterPro" id="IPR023210">
    <property type="entry name" value="NADP_OxRdtase_dom"/>
</dbReference>
<dbReference type="SUPFAM" id="SSF51430">
    <property type="entry name" value="NAD(P)-linked oxidoreductase"/>
    <property type="match status" value="1"/>
</dbReference>
<comment type="caution">
    <text evidence="3">The sequence shown here is derived from an EMBL/GenBank/DDBJ whole genome shotgun (WGS) entry which is preliminary data.</text>
</comment>
<dbReference type="EMBL" id="JAPFQO010000002">
    <property type="protein sequence ID" value="MCX2739298.1"/>
    <property type="molecule type" value="Genomic_DNA"/>
</dbReference>
<evidence type="ECO:0000259" key="2">
    <source>
        <dbReference type="Pfam" id="PF00248"/>
    </source>
</evidence>
<evidence type="ECO:0000256" key="1">
    <source>
        <dbReference type="ARBA" id="ARBA00023002"/>
    </source>
</evidence>
<dbReference type="InterPro" id="IPR020471">
    <property type="entry name" value="AKR"/>
</dbReference>
<keyword evidence="1" id="KW-0560">Oxidoreductase</keyword>
<keyword evidence="4" id="KW-1185">Reference proteome</keyword>
<dbReference type="PRINTS" id="PR00069">
    <property type="entry name" value="ALDKETRDTASE"/>
</dbReference>
<evidence type="ECO:0000313" key="4">
    <source>
        <dbReference type="Proteomes" id="UP001207228"/>
    </source>
</evidence>
<protein>
    <submittedName>
        <fullName evidence="3">Aldo/keto reductase</fullName>
    </submittedName>
</protein>
<dbReference type="RefSeq" id="WP_266051357.1">
    <property type="nucleotide sequence ID" value="NZ_JAPFQO010000002.1"/>
</dbReference>
<sequence length="328" mass="36526">MKQRKLGKQGLEVSALGLGCMGMSDFYSNRDDQESIATIHLALELGVNFLDTADMYGVGANEELVGKAIKGKRDQVIVATKFGNVRGKDGSFLGVNGKPEYVKKACEASLKHIGVDYIDLYYQHRVDKDTPIEETVGAMAELVKEGKVRYLGLSEAGTETIRRAHQEHPISALQTEYSLWSRDVEVEILPTCRELGIGFVPYSPLGRGFLTGQIRKYEDLAEDDYRRHSPRFQGENFQKNLDLVNKIEELADQKNCTASQLALAWLLAQGDDIIPIPGTKRRKYLEENVGALDVYLTQEEMKQIDAIAPKGVAAGDRYHAEQMKAVNV</sequence>
<dbReference type="InterPro" id="IPR050791">
    <property type="entry name" value="Aldo-Keto_reductase"/>
</dbReference>
<dbReference type="PANTHER" id="PTHR43625">
    <property type="entry name" value="AFLATOXIN B1 ALDEHYDE REDUCTASE"/>
    <property type="match status" value="1"/>
</dbReference>
<name>A0ABT3RBQ5_9BACT</name>
<dbReference type="Pfam" id="PF00248">
    <property type="entry name" value="Aldo_ket_red"/>
    <property type="match status" value="1"/>
</dbReference>
<dbReference type="Proteomes" id="UP001207228">
    <property type="component" value="Unassembled WGS sequence"/>
</dbReference>
<dbReference type="InterPro" id="IPR036812">
    <property type="entry name" value="NAD(P)_OxRdtase_dom_sf"/>
</dbReference>
<dbReference type="PANTHER" id="PTHR43625:SF40">
    <property type="entry name" value="ALDO-KETO REDUCTASE YAKC [NADP(+)]"/>
    <property type="match status" value="1"/>
</dbReference>
<feature type="domain" description="NADP-dependent oxidoreductase" evidence="2">
    <location>
        <begin position="16"/>
        <end position="307"/>
    </location>
</feature>
<evidence type="ECO:0000313" key="3">
    <source>
        <dbReference type="EMBL" id="MCX2739298.1"/>
    </source>
</evidence>
<dbReference type="CDD" id="cd19076">
    <property type="entry name" value="AKR_AKR13A_13D"/>
    <property type="match status" value="1"/>
</dbReference>
<reference evidence="3 4" key="1">
    <citation type="submission" date="2022-11" db="EMBL/GenBank/DDBJ databases">
        <title>The characterization of three novel Bacteroidetes species and genomic analysis of their roles in tidal elemental geochemical cycles.</title>
        <authorList>
            <person name="Ma K.-J."/>
        </authorList>
    </citation>
    <scope>NUCLEOTIDE SEQUENCE [LARGE SCALE GENOMIC DNA]</scope>
    <source>
        <strain evidence="3 4">M82</strain>
    </source>
</reference>
<proteinExistence type="predicted"/>
<dbReference type="Gene3D" id="3.20.20.100">
    <property type="entry name" value="NADP-dependent oxidoreductase domain"/>
    <property type="match status" value="1"/>
</dbReference>
<organism evidence="3 4">
    <name type="scientific">Pontibacter anaerobius</name>
    <dbReference type="NCBI Taxonomy" id="2993940"/>
    <lineage>
        <taxon>Bacteria</taxon>
        <taxon>Pseudomonadati</taxon>
        <taxon>Bacteroidota</taxon>
        <taxon>Cytophagia</taxon>
        <taxon>Cytophagales</taxon>
        <taxon>Hymenobacteraceae</taxon>
        <taxon>Pontibacter</taxon>
    </lineage>
</organism>
<gene>
    <name evidence="3" type="ORF">OO017_05015</name>
</gene>